<dbReference type="EMBL" id="SIUB01000002">
    <property type="protein sequence ID" value="TBN54243.1"/>
    <property type="molecule type" value="Genomic_DNA"/>
</dbReference>
<proteinExistence type="predicted"/>
<protein>
    <submittedName>
        <fullName evidence="1">Uncharacterized protein</fullName>
    </submittedName>
</protein>
<evidence type="ECO:0000313" key="2">
    <source>
        <dbReference type="Proteomes" id="UP000291613"/>
    </source>
</evidence>
<gene>
    <name evidence="1" type="ORF">EYR15_05205</name>
</gene>
<keyword evidence="2" id="KW-1185">Reference proteome</keyword>
<evidence type="ECO:0000313" key="1">
    <source>
        <dbReference type="EMBL" id="TBN54243.1"/>
    </source>
</evidence>
<dbReference type="OrthoDB" id="1437411at2"/>
<organism evidence="1 2">
    <name type="scientific">Hansschlegelia quercus</name>
    <dbReference type="NCBI Taxonomy" id="2528245"/>
    <lineage>
        <taxon>Bacteria</taxon>
        <taxon>Pseudomonadati</taxon>
        <taxon>Pseudomonadota</taxon>
        <taxon>Alphaproteobacteria</taxon>
        <taxon>Hyphomicrobiales</taxon>
        <taxon>Methylopilaceae</taxon>
        <taxon>Hansschlegelia</taxon>
    </lineage>
</organism>
<dbReference type="Proteomes" id="UP000291613">
    <property type="component" value="Unassembled WGS sequence"/>
</dbReference>
<sequence>MFKYWAYVLIGNNAVGKTTIQKELALRLCSIDKFSRFDSNQNYKISNTSMPSSARHIFMMGRSFDEQNTTASTFFRNNFHPSDIAILSFHAQTSNTTEIIDTIRHLRRFHYNVSGVFFQNNQYGQTRDLAELDWDERLWIENPPLKESEDLTEDAYYQLRAIGARFATFLIKRSNQHCGEV</sequence>
<name>A0A4Q9GJ32_9HYPH</name>
<reference evidence="1 2" key="1">
    <citation type="submission" date="2019-02" db="EMBL/GenBank/DDBJ databases">
        <title>Hansschlegelia quercus sp. nov., a novel methylotrophic bacterium from buds of oak (Quercus robur L.).</title>
        <authorList>
            <person name="Agafonova N.V."/>
            <person name="Kaparullina E.N."/>
            <person name="Grouzdev D.S."/>
            <person name="Doronina N.V."/>
        </authorList>
    </citation>
    <scope>NUCLEOTIDE SEQUENCE [LARGE SCALE GENOMIC DNA]</scope>
    <source>
        <strain evidence="1 2">Dub</strain>
    </source>
</reference>
<dbReference type="RefSeq" id="WP_131001837.1">
    <property type="nucleotide sequence ID" value="NZ_JBHSZR010000005.1"/>
</dbReference>
<accession>A0A4Q9GJ32</accession>
<comment type="caution">
    <text evidence="1">The sequence shown here is derived from an EMBL/GenBank/DDBJ whole genome shotgun (WGS) entry which is preliminary data.</text>
</comment>
<dbReference type="AlphaFoldDB" id="A0A4Q9GJ32"/>